<dbReference type="InterPro" id="IPR006569">
    <property type="entry name" value="CID_dom"/>
</dbReference>
<dbReference type="CDD" id="cd16982">
    <property type="entry name" value="CID_Pcf11"/>
    <property type="match status" value="1"/>
</dbReference>
<keyword evidence="1" id="KW-0507">mRNA processing</keyword>
<dbReference type="PROSITE" id="PS51391">
    <property type="entry name" value="CID"/>
    <property type="match status" value="1"/>
</dbReference>
<feature type="domain" description="CID" evidence="3">
    <location>
        <begin position="71"/>
        <end position="199"/>
    </location>
</feature>
<dbReference type="InterPro" id="IPR013087">
    <property type="entry name" value="Znf_C2H2_type"/>
</dbReference>
<reference evidence="4" key="1">
    <citation type="journal article" date="2016" name="Nat. Genet.">
        <title>A high-quality carrot genome assembly provides new insights into carotenoid accumulation and asterid genome evolution.</title>
        <authorList>
            <person name="Iorizzo M."/>
            <person name="Ellison S."/>
            <person name="Senalik D."/>
            <person name="Zeng P."/>
            <person name="Satapoomin P."/>
            <person name="Huang J."/>
            <person name="Bowman M."/>
            <person name="Iovene M."/>
            <person name="Sanseverino W."/>
            <person name="Cavagnaro P."/>
            <person name="Yildiz M."/>
            <person name="Macko-Podgorni A."/>
            <person name="Moranska E."/>
            <person name="Grzebelus E."/>
            <person name="Grzebelus D."/>
            <person name="Ashrafi H."/>
            <person name="Zheng Z."/>
            <person name="Cheng S."/>
            <person name="Spooner D."/>
            <person name="Van Deynze A."/>
            <person name="Simon P."/>
        </authorList>
    </citation>
    <scope>NUCLEOTIDE SEQUENCE</scope>
    <source>
        <tissue evidence="4">Leaf</tissue>
    </source>
</reference>
<dbReference type="FunFam" id="1.25.40.90:FF:000023">
    <property type="entry name" value="polyadenylation and cleavage factor homolog 4"/>
    <property type="match status" value="1"/>
</dbReference>
<evidence type="ECO:0000313" key="5">
    <source>
        <dbReference type="Proteomes" id="UP000077755"/>
    </source>
</evidence>
<dbReference type="GO" id="GO:0005849">
    <property type="term" value="C:mRNA cleavage factor complex"/>
    <property type="evidence" value="ECO:0007669"/>
    <property type="project" value="TreeGrafter"/>
</dbReference>
<dbReference type="GO" id="GO:0031124">
    <property type="term" value="P:mRNA 3'-end processing"/>
    <property type="evidence" value="ECO:0007669"/>
    <property type="project" value="InterPro"/>
</dbReference>
<dbReference type="InterPro" id="IPR008942">
    <property type="entry name" value="ENTH_VHS"/>
</dbReference>
<dbReference type="PANTHER" id="PTHR15921">
    <property type="entry name" value="PRE-MRNA CLEAVAGE COMPLEX II"/>
    <property type="match status" value="1"/>
</dbReference>
<dbReference type="SUPFAM" id="SSF48464">
    <property type="entry name" value="ENTH/VHS domain"/>
    <property type="match status" value="1"/>
</dbReference>
<organism evidence="4 5">
    <name type="scientific">Daucus carota subsp. sativus</name>
    <name type="common">Carrot</name>
    <dbReference type="NCBI Taxonomy" id="79200"/>
    <lineage>
        <taxon>Eukaryota</taxon>
        <taxon>Viridiplantae</taxon>
        <taxon>Streptophyta</taxon>
        <taxon>Embryophyta</taxon>
        <taxon>Tracheophyta</taxon>
        <taxon>Spermatophyta</taxon>
        <taxon>Magnoliopsida</taxon>
        <taxon>eudicotyledons</taxon>
        <taxon>Gunneridae</taxon>
        <taxon>Pentapetalae</taxon>
        <taxon>asterids</taxon>
        <taxon>campanulids</taxon>
        <taxon>Apiales</taxon>
        <taxon>Apiaceae</taxon>
        <taxon>Apioideae</taxon>
        <taxon>Scandiceae</taxon>
        <taxon>Daucinae</taxon>
        <taxon>Daucus</taxon>
        <taxon>Daucus sect. Daucus</taxon>
    </lineage>
</organism>
<keyword evidence="5" id="KW-1185">Reference proteome</keyword>
<dbReference type="PROSITE" id="PS00028">
    <property type="entry name" value="ZINC_FINGER_C2H2_1"/>
    <property type="match status" value="1"/>
</dbReference>
<proteinExistence type="predicted"/>
<evidence type="ECO:0000256" key="2">
    <source>
        <dbReference type="SAM" id="MobiDB-lite"/>
    </source>
</evidence>
<dbReference type="AlphaFoldDB" id="A0AAF0WHD4"/>
<dbReference type="PANTHER" id="PTHR15921:SF12">
    <property type="entry name" value="POLYADENYLATION AND CLEAVAGE FACTOR HOMOLOG 4"/>
    <property type="match status" value="1"/>
</dbReference>
<dbReference type="InterPro" id="IPR057242">
    <property type="entry name" value="PCFS4-like"/>
</dbReference>
<dbReference type="InterPro" id="IPR047415">
    <property type="entry name" value="Pcf11_CID"/>
</dbReference>
<dbReference type="GO" id="GO:0006369">
    <property type="term" value="P:termination of RNA polymerase II transcription"/>
    <property type="evidence" value="ECO:0007669"/>
    <property type="project" value="InterPro"/>
</dbReference>
<dbReference type="Gene3D" id="1.25.40.90">
    <property type="match status" value="1"/>
</dbReference>
<name>A0AAF0WHD4_DAUCS</name>
<dbReference type="EMBL" id="CP093344">
    <property type="protein sequence ID" value="WOG89947.1"/>
    <property type="molecule type" value="Genomic_DNA"/>
</dbReference>
<accession>A0AAF0WHD4</accession>
<evidence type="ECO:0000313" key="4">
    <source>
        <dbReference type="EMBL" id="WOG89947.1"/>
    </source>
</evidence>
<dbReference type="Pfam" id="PF23228">
    <property type="entry name" value="zf_PCFS4"/>
    <property type="match status" value="1"/>
</dbReference>
<feature type="region of interest" description="Disordered" evidence="2">
    <location>
        <begin position="302"/>
        <end position="325"/>
    </location>
</feature>
<reference evidence="4" key="2">
    <citation type="submission" date="2022-03" db="EMBL/GenBank/DDBJ databases">
        <title>Draft title - Genomic analysis of global carrot germplasm unveils the trajectory of domestication and the origin of high carotenoid orange carrot.</title>
        <authorList>
            <person name="Iorizzo M."/>
            <person name="Ellison S."/>
            <person name="Senalik D."/>
            <person name="Macko-Podgorni A."/>
            <person name="Grzebelus D."/>
            <person name="Bostan H."/>
            <person name="Rolling W."/>
            <person name="Curaba J."/>
            <person name="Simon P."/>
        </authorList>
    </citation>
    <scope>NUCLEOTIDE SEQUENCE</scope>
    <source>
        <tissue evidence="4">Leaf</tissue>
    </source>
</reference>
<dbReference type="Pfam" id="PF04818">
    <property type="entry name" value="CID"/>
    <property type="match status" value="1"/>
</dbReference>
<evidence type="ECO:0000256" key="1">
    <source>
        <dbReference type="ARBA" id="ARBA00022664"/>
    </source>
</evidence>
<dbReference type="GO" id="GO:0003729">
    <property type="term" value="F:mRNA binding"/>
    <property type="evidence" value="ECO:0007669"/>
    <property type="project" value="InterPro"/>
</dbReference>
<sequence>MDQLRYISSSTENSRNLGLAKKPMANDYLIQKPMTPIIDRFKAMLRGREENIKALGLHGGEDDDDPISPPRCEEIVKLYEIVLSELTFNSKPIITDLTIIAGEQREHAEGIANAICDRILQAPIDQKLPCLYLLDSIAKNIGKEYVRCFSALLPEVFCEVYKQVNSSLRTSMGHLFGTWSTVFPPSILCKIEAETNFAPAANSQSVLTSLQPSESPRPTHGIHVNPKYLEARRQYEHATVQSDIPHSSGNSSLKMNGKHAVEHGGYGSDNSEGVPTQVGTKRINSSIRTNITNAENMLAPARGAKSSSPFVAGRVRSPGSDTEFDSTSRFLKISSPSRRGFDYGGVVNIGKKESSDRYGGYKSLDSHQEYDYHDSHSYSNSELRGPRALIDAYGTDERDTCKHPNAGHLNMNAVNNKMAVQTWKDNEEEEFKWEDMSPTLATGNLKSSLFSQSNPMSGILTTVPGVEPQHPVLMENSFRRGHQSGREQMSAFSDSSQITDVCFILSVHGLTNNIYGVRNEGSQFPTSRNPPEVWNIPPSSQRNLQVPFISSAGELKIPPVNGFPGLDKERGSLDFASRMSSLTRESLNPEVLSAQKSNPVSQLASYPLQKRMWSQMEPVSAGYSNADQGMKNSFSAPNHQAQFSNRQVGPNSLHQQNHTQNVVLRPPYQMRPNVQQNMIPPVGMSTPSQVAYQPFGRGYAPPGQRPFVNTGFMNPAPGMQSSMPILNVRNSPAHLPGVGLPPLPPEPRPVSSQMIPTQNPSLVALNPSGGGALSGLFNSLMAQGLISLTNQASVQDPVGLEFNTDLLKVRHESAISALYADLPRQCTTCGLRFKCQEEHSSHMDWHVTRNRTSKNRKQKPSRRWFVSADMWLSGTEALGADAAPGFLPTEIVHEKDDEESAVPADEDQIVCALCGEPFVDFYSDETEEWMYKGAAYMNAPAGSTAGMDRSQLGPIVHTKCKSDSNVTTAEDSRKNEMVYTEDGGRMKRLRV</sequence>
<evidence type="ECO:0000259" key="3">
    <source>
        <dbReference type="PROSITE" id="PS51391"/>
    </source>
</evidence>
<dbReference type="SMART" id="SM00582">
    <property type="entry name" value="RPR"/>
    <property type="match status" value="1"/>
</dbReference>
<dbReference type="InterPro" id="IPR045154">
    <property type="entry name" value="PCF11-like"/>
</dbReference>
<dbReference type="GO" id="GO:0005737">
    <property type="term" value="C:cytoplasm"/>
    <property type="evidence" value="ECO:0007669"/>
    <property type="project" value="TreeGrafter"/>
</dbReference>
<dbReference type="GO" id="GO:0000993">
    <property type="term" value="F:RNA polymerase II complex binding"/>
    <property type="evidence" value="ECO:0007669"/>
    <property type="project" value="InterPro"/>
</dbReference>
<gene>
    <name evidence="4" type="ORF">DCAR_0209188</name>
</gene>
<dbReference type="Proteomes" id="UP000077755">
    <property type="component" value="Chromosome 2"/>
</dbReference>
<protein>
    <recommendedName>
        <fullName evidence="3">CID domain-containing protein</fullName>
    </recommendedName>
</protein>